<keyword evidence="1" id="KW-0472">Membrane</keyword>
<name>A0A0E9WZ24_ANGAN</name>
<evidence type="ECO:0000313" key="2">
    <source>
        <dbReference type="EMBL" id="JAH95451.1"/>
    </source>
</evidence>
<sequence>MQLFYTSVVYEGKCIYLCSSKLHYRHLADALIQSAISKFYVMRYCLFPPIGPIVAFIKILRVIVLYSILCI</sequence>
<feature type="transmembrane region" description="Helical" evidence="1">
    <location>
        <begin position="50"/>
        <end position="69"/>
    </location>
</feature>
<reference evidence="2" key="1">
    <citation type="submission" date="2014-11" db="EMBL/GenBank/DDBJ databases">
        <authorList>
            <person name="Amaro Gonzalez C."/>
        </authorList>
    </citation>
    <scope>NUCLEOTIDE SEQUENCE</scope>
</reference>
<accession>A0A0E9WZ24</accession>
<proteinExistence type="predicted"/>
<keyword evidence="1" id="KW-0812">Transmembrane</keyword>
<protein>
    <submittedName>
        <fullName evidence="2">Uncharacterized protein</fullName>
    </submittedName>
</protein>
<keyword evidence="1" id="KW-1133">Transmembrane helix</keyword>
<dbReference type="EMBL" id="GBXM01013126">
    <property type="protein sequence ID" value="JAH95451.1"/>
    <property type="molecule type" value="Transcribed_RNA"/>
</dbReference>
<reference evidence="2" key="2">
    <citation type="journal article" date="2015" name="Fish Shellfish Immunol.">
        <title>Early steps in the European eel (Anguilla anguilla)-Vibrio vulnificus interaction in the gills: Role of the RtxA13 toxin.</title>
        <authorList>
            <person name="Callol A."/>
            <person name="Pajuelo D."/>
            <person name="Ebbesson L."/>
            <person name="Teles M."/>
            <person name="MacKenzie S."/>
            <person name="Amaro C."/>
        </authorList>
    </citation>
    <scope>NUCLEOTIDE SEQUENCE</scope>
</reference>
<dbReference type="AlphaFoldDB" id="A0A0E9WZ24"/>
<evidence type="ECO:0000256" key="1">
    <source>
        <dbReference type="SAM" id="Phobius"/>
    </source>
</evidence>
<organism evidence="2">
    <name type="scientific">Anguilla anguilla</name>
    <name type="common">European freshwater eel</name>
    <name type="synonym">Muraena anguilla</name>
    <dbReference type="NCBI Taxonomy" id="7936"/>
    <lineage>
        <taxon>Eukaryota</taxon>
        <taxon>Metazoa</taxon>
        <taxon>Chordata</taxon>
        <taxon>Craniata</taxon>
        <taxon>Vertebrata</taxon>
        <taxon>Euteleostomi</taxon>
        <taxon>Actinopterygii</taxon>
        <taxon>Neopterygii</taxon>
        <taxon>Teleostei</taxon>
        <taxon>Anguilliformes</taxon>
        <taxon>Anguillidae</taxon>
        <taxon>Anguilla</taxon>
    </lineage>
</organism>